<comment type="caution">
    <text evidence="1">The sequence shown here is derived from an EMBL/GenBank/DDBJ whole genome shotgun (WGS) entry which is preliminary data.</text>
</comment>
<dbReference type="Proteomes" id="UP000243140">
    <property type="component" value="Unassembled WGS sequence"/>
</dbReference>
<dbReference type="EMBL" id="MVHV01000044">
    <property type="protein sequence ID" value="ORA77302.1"/>
    <property type="molecule type" value="Genomic_DNA"/>
</dbReference>
<evidence type="ECO:0000313" key="1">
    <source>
        <dbReference type="EMBL" id="ORA77302.1"/>
    </source>
</evidence>
<dbReference type="PANTHER" id="PTHR46865:SF2">
    <property type="entry name" value="MONOOXYGENASE"/>
    <property type="match status" value="1"/>
</dbReference>
<dbReference type="RefSeq" id="WP_083012843.1">
    <property type="nucleotide sequence ID" value="NZ_CP080999.1"/>
</dbReference>
<dbReference type="InterPro" id="IPR036188">
    <property type="entry name" value="FAD/NAD-bd_sf"/>
</dbReference>
<dbReference type="PANTHER" id="PTHR46865">
    <property type="entry name" value="OXIDOREDUCTASE-RELATED"/>
    <property type="match status" value="1"/>
</dbReference>
<organism evidence="1 2">
    <name type="scientific">Mycobacterium malmoense</name>
    <dbReference type="NCBI Taxonomy" id="1780"/>
    <lineage>
        <taxon>Bacteria</taxon>
        <taxon>Bacillati</taxon>
        <taxon>Actinomycetota</taxon>
        <taxon>Actinomycetes</taxon>
        <taxon>Mycobacteriales</taxon>
        <taxon>Mycobacteriaceae</taxon>
        <taxon>Mycobacterium</taxon>
    </lineage>
</organism>
<gene>
    <name evidence="1" type="ORF">BST29_23695</name>
</gene>
<reference evidence="1 2" key="1">
    <citation type="submission" date="2017-02" db="EMBL/GenBank/DDBJ databases">
        <title>The new phylogeny of genus Mycobacterium.</title>
        <authorList>
            <person name="Tortoli E."/>
            <person name="Trovato A."/>
            <person name="Cirillo D.M."/>
        </authorList>
    </citation>
    <scope>NUCLEOTIDE SEQUENCE [LARGE SCALE GENOMIC DNA]</scope>
    <source>
        <strain evidence="1 2">IP1130001</strain>
    </source>
</reference>
<dbReference type="InterPro" id="IPR051704">
    <property type="entry name" value="FAD_aromatic-hydroxylase"/>
</dbReference>
<dbReference type="SUPFAM" id="SSF51905">
    <property type="entry name" value="FAD/NAD(P)-binding domain"/>
    <property type="match status" value="1"/>
</dbReference>
<dbReference type="Gene3D" id="3.50.50.60">
    <property type="entry name" value="FAD/NAD(P)-binding domain"/>
    <property type="match status" value="1"/>
</dbReference>
<accession>A0ABX3SKA0</accession>
<proteinExistence type="predicted"/>
<sequence length="124" mass="13311">MQLPVVEIDTTMSHLAGGSVRPTCSLREPVSCTRTRAAPPSSNAPAFLSGQGTSIAIAGAYVLASELVQHDRPEPAFAAYEHRLRDYVEKNQNLALRTDSNPSSLGLDIRTVTRSEPATVVGRH</sequence>
<keyword evidence="2" id="KW-1185">Reference proteome</keyword>
<name>A0ABX3SKA0_MYCMA</name>
<evidence type="ECO:0000313" key="2">
    <source>
        <dbReference type="Proteomes" id="UP000243140"/>
    </source>
</evidence>
<evidence type="ECO:0008006" key="3">
    <source>
        <dbReference type="Google" id="ProtNLM"/>
    </source>
</evidence>
<protein>
    <recommendedName>
        <fullName evidence="3">FAD-binding domain-containing protein</fullName>
    </recommendedName>
</protein>